<name>A0A196SD06_BLAHN</name>
<dbReference type="Proteomes" id="UP000078348">
    <property type="component" value="Unassembled WGS sequence"/>
</dbReference>
<dbReference type="EMBL" id="LXWW01000299">
    <property type="protein sequence ID" value="OAO14012.1"/>
    <property type="molecule type" value="Genomic_DNA"/>
</dbReference>
<evidence type="ECO:0000313" key="2">
    <source>
        <dbReference type="Proteomes" id="UP000078348"/>
    </source>
</evidence>
<proteinExistence type="predicted"/>
<comment type="caution">
    <text evidence="1">The sequence shown here is derived from an EMBL/GenBank/DDBJ whole genome shotgun (WGS) entry which is preliminary data.</text>
</comment>
<evidence type="ECO:0000313" key="1">
    <source>
        <dbReference type="EMBL" id="OAO14012.1"/>
    </source>
</evidence>
<protein>
    <submittedName>
        <fullName evidence="1">Uncharacterized protein</fullName>
    </submittedName>
</protein>
<organism evidence="1 2">
    <name type="scientific">Blastocystis sp. subtype 1 (strain ATCC 50177 / NandII)</name>
    <dbReference type="NCBI Taxonomy" id="478820"/>
    <lineage>
        <taxon>Eukaryota</taxon>
        <taxon>Sar</taxon>
        <taxon>Stramenopiles</taxon>
        <taxon>Bigyra</taxon>
        <taxon>Opalozoa</taxon>
        <taxon>Opalinata</taxon>
        <taxon>Blastocystidae</taxon>
        <taxon>Blastocystis</taxon>
    </lineage>
</organism>
<reference evidence="1 2" key="1">
    <citation type="submission" date="2016-05" db="EMBL/GenBank/DDBJ databases">
        <title>Nuclear genome of Blastocystis sp. subtype 1 NandII.</title>
        <authorList>
            <person name="Gentekaki E."/>
            <person name="Curtis B."/>
            <person name="Stairs C."/>
            <person name="Eme L."/>
            <person name="Herman E."/>
            <person name="Klimes V."/>
            <person name="Arias M.C."/>
            <person name="Elias M."/>
            <person name="Hilliou F."/>
            <person name="Klute M."/>
            <person name="Malik S.-B."/>
            <person name="Pightling A."/>
            <person name="Rachubinski R."/>
            <person name="Salas D."/>
            <person name="Schlacht A."/>
            <person name="Suga H."/>
            <person name="Archibald J."/>
            <person name="Ball S.G."/>
            <person name="Clark G."/>
            <person name="Dacks J."/>
            <person name="Van Der Giezen M."/>
            <person name="Tsaousis A."/>
            <person name="Roger A."/>
        </authorList>
    </citation>
    <scope>NUCLEOTIDE SEQUENCE [LARGE SCALE GENOMIC DNA]</scope>
    <source>
        <strain evidence="2">ATCC 50177 / NandII</strain>
    </source>
</reference>
<dbReference type="AlphaFoldDB" id="A0A196SD06"/>
<accession>A0A196SD06</accession>
<feature type="non-terminal residue" evidence="1">
    <location>
        <position position="262"/>
    </location>
</feature>
<sequence length="262" mass="28798">MQDARDECPGVEPRLLLHYLERKHPGQSPVYGGPRLQQYHALLLLHAELLNDSLRKAQECRFFDSTTTIASEWTQTAFDNSNWNVAVPESVTMQPRGSQYFRRQFNGVANMAAYEIQFQFEYGIIAYINGKEVFREHMPAPEFSVITPSTPSSGSFATPAFHGVIRPASEVSAASPNVLAPCFIYPYAVSIASPKGNTPAALFDFTKESALEASLEDFPITVTLQPSGPRLFLNSLRVWPSAEPAASVGAFSLEGRSGSSAF</sequence>
<gene>
    <name evidence="1" type="ORF">AV274_4296</name>
</gene>
<keyword evidence="2" id="KW-1185">Reference proteome</keyword>